<dbReference type="SMART" id="SM01017">
    <property type="entry name" value="Arrestin_C"/>
    <property type="match status" value="1"/>
</dbReference>
<protein>
    <recommendedName>
        <fullName evidence="2">Arrestin C-terminal-like domain-containing protein</fullName>
    </recommendedName>
</protein>
<dbReference type="Proteomes" id="UP000614601">
    <property type="component" value="Unassembled WGS sequence"/>
</dbReference>
<dbReference type="EMBL" id="CAJFCW020000002">
    <property type="protein sequence ID" value="CAG9093475.1"/>
    <property type="molecule type" value="Genomic_DNA"/>
</dbReference>
<comment type="similarity">
    <text evidence="1">Belongs to the arrestin family.</text>
</comment>
<dbReference type="PANTHER" id="PTHR11188">
    <property type="entry name" value="ARRESTIN DOMAIN CONTAINING PROTEIN"/>
    <property type="match status" value="1"/>
</dbReference>
<gene>
    <name evidence="3" type="ORF">BOKJ2_LOCUS3694</name>
</gene>
<dbReference type="Gene3D" id="2.60.40.640">
    <property type="match status" value="2"/>
</dbReference>
<dbReference type="Proteomes" id="UP000783686">
    <property type="component" value="Unassembled WGS sequence"/>
</dbReference>
<proteinExistence type="inferred from homology"/>
<dbReference type="PANTHER" id="PTHR11188:SF175">
    <property type="entry name" value="ARRESTIN C-TERMINAL-LIKE DOMAIN-CONTAINING PROTEIN"/>
    <property type="match status" value="1"/>
</dbReference>
<dbReference type="AlphaFoldDB" id="A0A811K5Z5"/>
<dbReference type="InterPro" id="IPR050357">
    <property type="entry name" value="Arrestin_domain-protein"/>
</dbReference>
<dbReference type="InterPro" id="IPR011022">
    <property type="entry name" value="Arrestin_C-like"/>
</dbReference>
<dbReference type="InterPro" id="IPR014756">
    <property type="entry name" value="Ig_E-set"/>
</dbReference>
<evidence type="ECO:0000313" key="4">
    <source>
        <dbReference type="Proteomes" id="UP000614601"/>
    </source>
</evidence>
<dbReference type="SUPFAM" id="SSF81296">
    <property type="entry name" value="E set domains"/>
    <property type="match status" value="2"/>
</dbReference>
<organism evidence="3 4">
    <name type="scientific">Bursaphelenchus okinawaensis</name>
    <dbReference type="NCBI Taxonomy" id="465554"/>
    <lineage>
        <taxon>Eukaryota</taxon>
        <taxon>Metazoa</taxon>
        <taxon>Ecdysozoa</taxon>
        <taxon>Nematoda</taxon>
        <taxon>Chromadorea</taxon>
        <taxon>Rhabditida</taxon>
        <taxon>Tylenchina</taxon>
        <taxon>Tylenchomorpha</taxon>
        <taxon>Aphelenchoidea</taxon>
        <taxon>Aphelenchoididae</taxon>
        <taxon>Bursaphelenchus</taxon>
    </lineage>
</organism>
<dbReference type="InterPro" id="IPR014752">
    <property type="entry name" value="Arrestin-like_C"/>
</dbReference>
<reference evidence="3" key="1">
    <citation type="submission" date="2020-09" db="EMBL/GenBank/DDBJ databases">
        <authorList>
            <person name="Kikuchi T."/>
        </authorList>
    </citation>
    <scope>NUCLEOTIDE SEQUENCE</scope>
    <source>
        <strain evidence="3">SH1</strain>
    </source>
</reference>
<feature type="domain" description="Arrestin C-terminal-like" evidence="2">
    <location>
        <begin position="193"/>
        <end position="330"/>
    </location>
</feature>
<evidence type="ECO:0000313" key="3">
    <source>
        <dbReference type="EMBL" id="CAD5211438.1"/>
    </source>
</evidence>
<dbReference type="InterPro" id="IPR011021">
    <property type="entry name" value="Arrestin-like_N"/>
</dbReference>
<evidence type="ECO:0000256" key="1">
    <source>
        <dbReference type="ARBA" id="ARBA00005298"/>
    </source>
</evidence>
<evidence type="ECO:0000259" key="2">
    <source>
        <dbReference type="SMART" id="SM01017"/>
    </source>
</evidence>
<dbReference type="Pfam" id="PF00339">
    <property type="entry name" value="Arrestin_N"/>
    <property type="match status" value="1"/>
</dbReference>
<accession>A0A811K5Z5</accession>
<sequence>MNVDPYKIEIFLDQKILHPGQKLTGTVILDLQKALSCSRIEVQLFGSARVFFVQQITKPTVLLQNKAFEQEIILLDQTKNVYDDGSKPKQLTLDEIARKSSSTAIRFPTQKSSTISSGTHEYQFGFDLPAAGLYTSFDAKGAAGYVRYYILVKCFNGPTVVRRQKLLFPIVVPVVLTLDPTPEIVLDRYVKTSKGLVTVKLQLAKNKFLPGEAVNGVVTINNQTTSSIKKAHLYIVQDTVCYAVTPESQFQESQYKTPGMGLPQDKVTAGNSLQYPIRFNIPALVPGVLVDGCIHMQYQLCLDVGFEREINKGTIAQITVPIEIGTHISADAPPPYDSLDFSVSSAPPGYNQSVTGLTETFEAEFSNLYNPMCCYYSNPGFEKDENSKKNE</sequence>
<comment type="caution">
    <text evidence="3">The sequence shown here is derived from an EMBL/GenBank/DDBJ whole genome shotgun (WGS) entry which is preliminary data.</text>
</comment>
<keyword evidence="4" id="KW-1185">Reference proteome</keyword>
<dbReference type="GO" id="GO:0015031">
    <property type="term" value="P:protein transport"/>
    <property type="evidence" value="ECO:0007669"/>
    <property type="project" value="TreeGrafter"/>
</dbReference>
<name>A0A811K5Z5_9BILA</name>
<dbReference type="Pfam" id="PF02752">
    <property type="entry name" value="Arrestin_C"/>
    <property type="match status" value="1"/>
</dbReference>
<dbReference type="GO" id="GO:0005737">
    <property type="term" value="C:cytoplasm"/>
    <property type="evidence" value="ECO:0007669"/>
    <property type="project" value="TreeGrafter"/>
</dbReference>
<dbReference type="OrthoDB" id="2333384at2759"/>
<dbReference type="EMBL" id="CAJFDH010000002">
    <property type="protein sequence ID" value="CAD5211438.1"/>
    <property type="molecule type" value="Genomic_DNA"/>
</dbReference>